<organism evidence="1 2">
    <name type="scientific">Arenibacter troitsensis</name>
    <dbReference type="NCBI Taxonomy" id="188872"/>
    <lineage>
        <taxon>Bacteria</taxon>
        <taxon>Pseudomonadati</taxon>
        <taxon>Bacteroidota</taxon>
        <taxon>Flavobacteriia</taxon>
        <taxon>Flavobacteriales</taxon>
        <taxon>Flavobacteriaceae</taxon>
        <taxon>Arenibacter</taxon>
    </lineage>
</organism>
<reference evidence="2" key="1">
    <citation type="submission" date="2017-04" db="EMBL/GenBank/DDBJ databases">
        <authorList>
            <person name="Varghese N."/>
            <person name="Submissions S."/>
        </authorList>
    </citation>
    <scope>NUCLEOTIDE SEQUENCE [LARGE SCALE GENOMIC DNA]</scope>
    <source>
        <strain evidence="2">DSM 19835</strain>
    </source>
</reference>
<accession>A0A1X7KHT9</accession>
<protein>
    <submittedName>
        <fullName evidence="1">Uncharacterized protein</fullName>
    </submittedName>
</protein>
<name>A0A1X7KHT9_9FLAO</name>
<gene>
    <name evidence="1" type="ORF">SAMN03080602_02924</name>
</gene>
<evidence type="ECO:0000313" key="2">
    <source>
        <dbReference type="Proteomes" id="UP000193420"/>
    </source>
</evidence>
<sequence>MTIVRVIDFFVMALISHLNKLENKQVYTTEIQCYGKKSDLRYSGIGRNKINNML</sequence>
<dbReference type="Proteomes" id="UP000193420">
    <property type="component" value="Unassembled WGS sequence"/>
</dbReference>
<proteinExistence type="predicted"/>
<keyword evidence="2" id="KW-1185">Reference proteome</keyword>
<dbReference type="AlphaFoldDB" id="A0A1X7KHT9"/>
<dbReference type="STRING" id="188872.SAMN03080602_02924"/>
<dbReference type="EMBL" id="FXAO01000006">
    <property type="protein sequence ID" value="SMG40908.1"/>
    <property type="molecule type" value="Genomic_DNA"/>
</dbReference>
<evidence type="ECO:0000313" key="1">
    <source>
        <dbReference type="EMBL" id="SMG40908.1"/>
    </source>
</evidence>